<keyword evidence="2" id="KW-1185">Reference proteome</keyword>
<reference evidence="1" key="1">
    <citation type="submission" date="2016-02" db="EMBL/GenBank/DDBJ databases">
        <title>Species-wide whole genome sequencing reveals diversity, host range in Lonsdalea quercina.</title>
        <authorList>
            <person name="Li Y."/>
        </authorList>
    </citation>
    <scope>NUCLEOTIDE SEQUENCE</scope>
    <source>
        <strain evidence="1">CFCC 11059</strain>
    </source>
</reference>
<dbReference type="EMBL" id="LUSP01000083">
    <property type="protein sequence ID" value="RAT10661.1"/>
    <property type="molecule type" value="Genomic_DNA"/>
</dbReference>
<gene>
    <name evidence="1" type="ORF">AU485_16095</name>
</gene>
<dbReference type="Proteomes" id="UP000249893">
    <property type="component" value="Unassembled WGS sequence"/>
</dbReference>
<proteinExistence type="predicted"/>
<protein>
    <submittedName>
        <fullName evidence="1">Uncharacterized protein</fullName>
    </submittedName>
</protein>
<organism evidence="1 2">
    <name type="scientific">Lonsdalea quercina</name>
    <dbReference type="NCBI Taxonomy" id="71657"/>
    <lineage>
        <taxon>Bacteria</taxon>
        <taxon>Pseudomonadati</taxon>
        <taxon>Pseudomonadota</taxon>
        <taxon>Gammaproteobacteria</taxon>
        <taxon>Enterobacterales</taxon>
        <taxon>Pectobacteriaceae</taxon>
        <taxon>Lonsdalea</taxon>
    </lineage>
</organism>
<name>A0ACD1J8I6_9GAMM</name>
<comment type="caution">
    <text evidence="1">The sequence shown here is derived from an EMBL/GenBank/DDBJ whole genome shotgun (WGS) entry which is preliminary data.</text>
</comment>
<evidence type="ECO:0000313" key="1">
    <source>
        <dbReference type="EMBL" id="RAT10661.1"/>
    </source>
</evidence>
<evidence type="ECO:0000313" key="2">
    <source>
        <dbReference type="Proteomes" id="UP000249893"/>
    </source>
</evidence>
<sequence length="62" mass="7128">MDIDTLLASPPPDELRSLALKLLAGLEQKTQRNQEQADYIQQLEEALKNARQWLFGRKSEAF</sequence>
<accession>A0ACD1J8I6</accession>